<evidence type="ECO:0000313" key="3">
    <source>
        <dbReference type="Proteomes" id="UP000193922"/>
    </source>
</evidence>
<protein>
    <submittedName>
        <fullName evidence="2">Uncharacterized protein</fullName>
    </submittedName>
</protein>
<gene>
    <name evidence="2" type="ORF">DL89DRAFT_297038</name>
</gene>
<reference evidence="2 3" key="1">
    <citation type="submission" date="2016-07" db="EMBL/GenBank/DDBJ databases">
        <title>Pervasive Adenine N6-methylation of Active Genes in Fungi.</title>
        <authorList>
            <consortium name="DOE Joint Genome Institute"/>
            <person name="Mondo S.J."/>
            <person name="Dannebaum R.O."/>
            <person name="Kuo R.C."/>
            <person name="Labutti K."/>
            <person name="Haridas S."/>
            <person name="Kuo A."/>
            <person name="Salamov A."/>
            <person name="Ahrendt S.R."/>
            <person name="Lipzen A."/>
            <person name="Sullivan W."/>
            <person name="Andreopoulos W.B."/>
            <person name="Clum A."/>
            <person name="Lindquist E."/>
            <person name="Daum C."/>
            <person name="Ramamoorthy G.K."/>
            <person name="Gryganskyi A."/>
            <person name="Culley D."/>
            <person name="Magnuson J.K."/>
            <person name="James T.Y."/>
            <person name="O'Malley M.A."/>
            <person name="Stajich J.E."/>
            <person name="Spatafora J.W."/>
            <person name="Visel A."/>
            <person name="Grigoriev I.V."/>
        </authorList>
    </citation>
    <scope>NUCLEOTIDE SEQUENCE [LARGE SCALE GENOMIC DNA]</scope>
    <source>
        <strain evidence="2 3">ATCC 12442</strain>
    </source>
</reference>
<feature type="chain" id="PRO_5012372566" evidence="1">
    <location>
        <begin position="16"/>
        <end position="62"/>
    </location>
</feature>
<dbReference type="GeneID" id="63807384"/>
<feature type="signal peptide" evidence="1">
    <location>
        <begin position="1"/>
        <end position="15"/>
    </location>
</feature>
<name>A0A1Y1VTU0_9FUNG</name>
<accession>A0A1Y1VTU0</accession>
<sequence length="62" mass="6732">MAITMLSLNVYLVSGQISSAIYHMIVGYFDDLIPNPTKGHIERALGMVGNSTAKAMFPTCKL</sequence>
<dbReference type="RefSeq" id="XP_040739340.1">
    <property type="nucleotide sequence ID" value="XM_040890736.1"/>
</dbReference>
<proteinExistence type="predicted"/>
<dbReference type="AlphaFoldDB" id="A0A1Y1VTU0"/>
<organism evidence="2 3">
    <name type="scientific">Linderina pennispora</name>
    <dbReference type="NCBI Taxonomy" id="61395"/>
    <lineage>
        <taxon>Eukaryota</taxon>
        <taxon>Fungi</taxon>
        <taxon>Fungi incertae sedis</taxon>
        <taxon>Zoopagomycota</taxon>
        <taxon>Kickxellomycotina</taxon>
        <taxon>Kickxellomycetes</taxon>
        <taxon>Kickxellales</taxon>
        <taxon>Kickxellaceae</taxon>
        <taxon>Linderina</taxon>
    </lineage>
</organism>
<evidence type="ECO:0000256" key="1">
    <source>
        <dbReference type="SAM" id="SignalP"/>
    </source>
</evidence>
<keyword evidence="1" id="KW-0732">Signal</keyword>
<keyword evidence="3" id="KW-1185">Reference proteome</keyword>
<evidence type="ECO:0000313" key="2">
    <source>
        <dbReference type="EMBL" id="ORX64711.1"/>
    </source>
</evidence>
<comment type="caution">
    <text evidence="2">The sequence shown here is derived from an EMBL/GenBank/DDBJ whole genome shotgun (WGS) entry which is preliminary data.</text>
</comment>
<dbReference type="Proteomes" id="UP000193922">
    <property type="component" value="Unassembled WGS sequence"/>
</dbReference>
<dbReference type="EMBL" id="MCFD01000071">
    <property type="protein sequence ID" value="ORX64711.1"/>
    <property type="molecule type" value="Genomic_DNA"/>
</dbReference>